<dbReference type="Proteomes" id="UP000319941">
    <property type="component" value="Unassembled WGS sequence"/>
</dbReference>
<dbReference type="OrthoDB" id="9156153at2"/>
<gene>
    <name evidence="1" type="primary">yidD</name>
    <name evidence="1" type="ORF">FQP86_11870</name>
</gene>
<dbReference type="EMBL" id="VNFH01000008">
    <property type="protein sequence ID" value="TVU69154.1"/>
    <property type="molecule type" value="Genomic_DNA"/>
</dbReference>
<comment type="caution">
    <text evidence="1">The sequence shown here is derived from an EMBL/GenBank/DDBJ whole genome shotgun (WGS) entry which is preliminary data.</text>
</comment>
<dbReference type="InterPro" id="IPR002696">
    <property type="entry name" value="Membr_insert_effic_factor_YidD"/>
</dbReference>
<proteinExistence type="predicted"/>
<dbReference type="NCBIfam" id="TIGR00278">
    <property type="entry name" value="membrane protein insertion efficiency factor YidD"/>
    <property type="match status" value="1"/>
</dbReference>
<sequence>MSFSNSSRKSVSGCSGHAKISLLLLVVDRLKKLILFLIQRYRTTGGSKRWFGIECNFEPTCSLYTYQAIERFGVWAGIKMGFNRIKCCNQRDIACKHQDPVPEE</sequence>
<accession>A0A558HJ42</accession>
<dbReference type="Pfam" id="PF01809">
    <property type="entry name" value="YidD"/>
    <property type="match status" value="1"/>
</dbReference>
<organism evidence="1 2">
    <name type="scientific">Cobetia crustatorum</name>
    <dbReference type="NCBI Taxonomy" id="553385"/>
    <lineage>
        <taxon>Bacteria</taxon>
        <taxon>Pseudomonadati</taxon>
        <taxon>Pseudomonadota</taxon>
        <taxon>Gammaproteobacteria</taxon>
        <taxon>Oceanospirillales</taxon>
        <taxon>Halomonadaceae</taxon>
        <taxon>Cobetia</taxon>
    </lineage>
</organism>
<evidence type="ECO:0000313" key="1">
    <source>
        <dbReference type="EMBL" id="TVU69154.1"/>
    </source>
</evidence>
<dbReference type="SMART" id="SM01234">
    <property type="entry name" value="Haemolytic"/>
    <property type="match status" value="1"/>
</dbReference>
<evidence type="ECO:0000313" key="2">
    <source>
        <dbReference type="Proteomes" id="UP000319941"/>
    </source>
</evidence>
<dbReference type="AlphaFoldDB" id="A0A558HJ42"/>
<dbReference type="RefSeq" id="WP_144727715.1">
    <property type="nucleotide sequence ID" value="NZ_CAWOWR010000137.1"/>
</dbReference>
<protein>
    <submittedName>
        <fullName evidence="1">Membrane protein insertion efficiency factor YidD</fullName>
    </submittedName>
</protein>
<reference evidence="1 2" key="1">
    <citation type="submission" date="2019-07" db="EMBL/GenBank/DDBJ databases">
        <title>Diversity of Bacteria from Kongsfjorden, Arctic.</title>
        <authorList>
            <person name="Yu Y."/>
        </authorList>
    </citation>
    <scope>NUCLEOTIDE SEQUENCE [LARGE SCALE GENOMIC DNA]</scope>
    <source>
        <strain evidence="1 2">SM1923</strain>
    </source>
</reference>
<keyword evidence="2" id="KW-1185">Reference proteome</keyword>
<name>A0A558HJ42_9GAMM</name>